<reference evidence="2" key="1">
    <citation type="journal article" date="2022" name="Int. J. Syst. Evol. Microbiol.">
        <title>Anaeromyxobacter oryzae sp. nov., Anaeromyxobacter diazotrophicus sp. nov. and Anaeromyxobacter paludicola sp. nov., isolated from paddy soils.</title>
        <authorList>
            <person name="Itoh H."/>
            <person name="Xu Z."/>
            <person name="Mise K."/>
            <person name="Masuda Y."/>
            <person name="Ushijima N."/>
            <person name="Hayakawa C."/>
            <person name="Shiratori Y."/>
            <person name="Senoo K."/>
        </authorList>
    </citation>
    <scope>NUCLEOTIDE SEQUENCE [LARGE SCALE GENOMIC DNA]</scope>
    <source>
        <strain evidence="2">Red630</strain>
    </source>
</reference>
<dbReference type="RefSeq" id="WP_248341622.1">
    <property type="nucleotide sequence ID" value="NZ_AP025592.1"/>
</dbReference>
<accession>A0ABM7XC48</accession>
<sequence length="125" mass="13550">MSQGVEIVLVIQGLAGLAQAVTEAGAELIRERRKVKNAQGQLEEVAGVIRDQDGTEVGVKLDEQTGQAVFVGHDETGKAKALAGRVAQRYAYTKVTEELRKKGYQIAREEKQADGTVKVVLSKWS</sequence>
<evidence type="ECO:0008006" key="3">
    <source>
        <dbReference type="Google" id="ProtNLM"/>
    </source>
</evidence>
<organism evidence="1 2">
    <name type="scientific">Anaeromyxobacter paludicola</name>
    <dbReference type="NCBI Taxonomy" id="2918171"/>
    <lineage>
        <taxon>Bacteria</taxon>
        <taxon>Pseudomonadati</taxon>
        <taxon>Myxococcota</taxon>
        <taxon>Myxococcia</taxon>
        <taxon>Myxococcales</taxon>
        <taxon>Cystobacterineae</taxon>
        <taxon>Anaeromyxobacteraceae</taxon>
        <taxon>Anaeromyxobacter</taxon>
    </lineage>
</organism>
<keyword evidence="2" id="KW-1185">Reference proteome</keyword>
<gene>
    <name evidence="1" type="ORF">AMPC_25540</name>
</gene>
<name>A0ABM7XC48_9BACT</name>
<protein>
    <recommendedName>
        <fullName evidence="3">DUF1257 domain-containing protein</fullName>
    </recommendedName>
</protein>
<proteinExistence type="predicted"/>
<evidence type="ECO:0000313" key="2">
    <source>
        <dbReference type="Proteomes" id="UP001162734"/>
    </source>
</evidence>
<evidence type="ECO:0000313" key="1">
    <source>
        <dbReference type="EMBL" id="BDG09441.1"/>
    </source>
</evidence>
<dbReference type="EMBL" id="AP025592">
    <property type="protein sequence ID" value="BDG09441.1"/>
    <property type="molecule type" value="Genomic_DNA"/>
</dbReference>
<dbReference type="InterPro" id="IPR009666">
    <property type="entry name" value="Uncharacterised_Ycf35"/>
</dbReference>
<dbReference type="Proteomes" id="UP001162734">
    <property type="component" value="Chromosome"/>
</dbReference>
<dbReference type="Pfam" id="PF06868">
    <property type="entry name" value="DUF1257"/>
    <property type="match status" value="1"/>
</dbReference>